<dbReference type="EMBL" id="QGKX02001290">
    <property type="protein sequence ID" value="KAF3541433.1"/>
    <property type="molecule type" value="Genomic_DNA"/>
</dbReference>
<accession>A0A8S9QNJ6</accession>
<comment type="caution">
    <text evidence="1">The sequence shown here is derived from an EMBL/GenBank/DDBJ whole genome shotgun (WGS) entry which is preliminary data.</text>
</comment>
<name>A0A8S9QNJ6_BRACR</name>
<dbReference type="Proteomes" id="UP000712600">
    <property type="component" value="Unassembled WGS sequence"/>
</dbReference>
<organism evidence="1 2">
    <name type="scientific">Brassica cretica</name>
    <name type="common">Mustard</name>
    <dbReference type="NCBI Taxonomy" id="69181"/>
    <lineage>
        <taxon>Eukaryota</taxon>
        <taxon>Viridiplantae</taxon>
        <taxon>Streptophyta</taxon>
        <taxon>Embryophyta</taxon>
        <taxon>Tracheophyta</taxon>
        <taxon>Spermatophyta</taxon>
        <taxon>Magnoliopsida</taxon>
        <taxon>eudicotyledons</taxon>
        <taxon>Gunneridae</taxon>
        <taxon>Pentapetalae</taxon>
        <taxon>rosids</taxon>
        <taxon>malvids</taxon>
        <taxon>Brassicales</taxon>
        <taxon>Brassicaceae</taxon>
        <taxon>Brassiceae</taxon>
        <taxon>Brassica</taxon>
    </lineage>
</organism>
<proteinExistence type="predicted"/>
<protein>
    <submittedName>
        <fullName evidence="1">Uncharacterized protein</fullName>
    </submittedName>
</protein>
<gene>
    <name evidence="1" type="ORF">F2Q69_00019800</name>
</gene>
<evidence type="ECO:0000313" key="1">
    <source>
        <dbReference type="EMBL" id="KAF3541433.1"/>
    </source>
</evidence>
<sequence>MTNNDRIETDERRNSFQKSEIIERVFVDRETEQQRIHNLSSSSIGSSKEFKFDNTKEENIDKVAGNSWSFFPGLRSGVS</sequence>
<evidence type="ECO:0000313" key="2">
    <source>
        <dbReference type="Proteomes" id="UP000712600"/>
    </source>
</evidence>
<reference evidence="1" key="1">
    <citation type="submission" date="2019-12" db="EMBL/GenBank/DDBJ databases">
        <title>Genome sequencing and annotation of Brassica cretica.</title>
        <authorList>
            <person name="Studholme D.J."/>
            <person name="Sarris P."/>
        </authorList>
    </citation>
    <scope>NUCLEOTIDE SEQUENCE</scope>
    <source>
        <strain evidence="1">PFS-109/04</strain>
        <tissue evidence="1">Leaf</tissue>
    </source>
</reference>
<dbReference type="AlphaFoldDB" id="A0A8S9QNJ6"/>